<keyword evidence="3" id="KW-0597">Phosphoprotein</keyword>
<feature type="domain" description="Protein kinase" evidence="19">
    <location>
        <begin position="365"/>
        <end position="650"/>
    </location>
</feature>
<evidence type="ECO:0000256" key="17">
    <source>
        <dbReference type="SAM" id="Phobius"/>
    </source>
</evidence>
<dbReference type="GO" id="GO:0005886">
    <property type="term" value="C:plasma membrane"/>
    <property type="evidence" value="ECO:0007669"/>
    <property type="project" value="TreeGrafter"/>
</dbReference>
<protein>
    <submittedName>
        <fullName evidence="21">Cysteine-rich receptor-like protein kinase 10</fullName>
    </submittedName>
</protein>
<dbReference type="InterPro" id="IPR002902">
    <property type="entry name" value="GNK2"/>
</dbReference>
<dbReference type="Gene3D" id="1.10.510.10">
    <property type="entry name" value="Transferase(Phosphotransferase) domain 1"/>
    <property type="match status" value="1"/>
</dbReference>
<dbReference type="InterPro" id="IPR017441">
    <property type="entry name" value="Protein_kinase_ATP_BS"/>
</dbReference>
<evidence type="ECO:0000256" key="16">
    <source>
        <dbReference type="SAM" id="MobiDB-lite"/>
    </source>
</evidence>
<dbReference type="GO" id="GO:0009737">
    <property type="term" value="P:response to abscisic acid"/>
    <property type="evidence" value="ECO:0007669"/>
    <property type="project" value="UniProtKB-ARBA"/>
</dbReference>
<keyword evidence="5 17" id="KW-0812">Transmembrane</keyword>
<reference evidence="22" key="2">
    <citation type="submission" date="2019-10" db="EMBL/GenBank/DDBJ databases">
        <title>A de novo genome assembly of a pear dwarfing rootstock.</title>
        <authorList>
            <person name="Wang F."/>
            <person name="Wang J."/>
            <person name="Li S."/>
            <person name="Zhang Y."/>
            <person name="Fang M."/>
            <person name="Ma L."/>
            <person name="Zhao Y."/>
            <person name="Jiang S."/>
        </authorList>
    </citation>
    <scope>NUCLEOTIDE SEQUENCE [LARGE SCALE GENOMIC DNA]</scope>
</reference>
<evidence type="ECO:0000259" key="20">
    <source>
        <dbReference type="PROSITE" id="PS51473"/>
    </source>
</evidence>
<feature type="compositionally biased region" description="Pro residues" evidence="16">
    <location>
        <begin position="262"/>
        <end position="274"/>
    </location>
</feature>
<evidence type="ECO:0000256" key="6">
    <source>
        <dbReference type="ARBA" id="ARBA00022729"/>
    </source>
</evidence>
<dbReference type="InterPro" id="IPR001245">
    <property type="entry name" value="Ser-Thr/Tyr_kinase_cat_dom"/>
</dbReference>
<keyword evidence="4" id="KW-0808">Transferase</keyword>
<dbReference type="InterPro" id="IPR008271">
    <property type="entry name" value="Ser/Thr_kinase_AS"/>
</dbReference>
<keyword evidence="2" id="KW-0723">Serine/threonine-protein kinase</keyword>
<evidence type="ECO:0000256" key="8">
    <source>
        <dbReference type="ARBA" id="ARBA00022741"/>
    </source>
</evidence>
<dbReference type="PANTHER" id="PTHR27002">
    <property type="entry name" value="RECEPTOR-LIKE SERINE/THREONINE-PROTEIN KINASE SD1-8"/>
    <property type="match status" value="1"/>
</dbReference>
<dbReference type="PANTHER" id="PTHR27002:SF1073">
    <property type="entry name" value="CYSTEINE-RICH RECEPTOR-LIKE PROTEIN KINASE 29"/>
    <property type="match status" value="1"/>
</dbReference>
<evidence type="ECO:0000256" key="7">
    <source>
        <dbReference type="ARBA" id="ARBA00022737"/>
    </source>
</evidence>
<dbReference type="InterPro" id="IPR011009">
    <property type="entry name" value="Kinase-like_dom_sf"/>
</dbReference>
<evidence type="ECO:0000256" key="2">
    <source>
        <dbReference type="ARBA" id="ARBA00022527"/>
    </source>
</evidence>
<dbReference type="PROSITE" id="PS50011">
    <property type="entry name" value="PROTEIN_KINASE_DOM"/>
    <property type="match status" value="1"/>
</dbReference>
<feature type="region of interest" description="Disordered" evidence="16">
    <location>
        <begin position="667"/>
        <end position="699"/>
    </location>
</feature>
<dbReference type="Gene3D" id="3.30.430.20">
    <property type="entry name" value="Gnk2 domain, C-X8-C-X2-C motif"/>
    <property type="match status" value="2"/>
</dbReference>
<feature type="compositionally biased region" description="Polar residues" evidence="16">
    <location>
        <begin position="667"/>
        <end position="683"/>
    </location>
</feature>
<dbReference type="InterPro" id="IPR000719">
    <property type="entry name" value="Prot_kinase_dom"/>
</dbReference>
<evidence type="ECO:0000256" key="5">
    <source>
        <dbReference type="ARBA" id="ARBA00022692"/>
    </source>
</evidence>
<feature type="domain" description="Gnk2-homologous" evidence="20">
    <location>
        <begin position="31"/>
        <end position="137"/>
    </location>
</feature>
<evidence type="ECO:0000256" key="14">
    <source>
        <dbReference type="ARBA" id="ARBA00023180"/>
    </source>
</evidence>
<evidence type="ECO:0000256" key="10">
    <source>
        <dbReference type="ARBA" id="ARBA00022840"/>
    </source>
</evidence>
<evidence type="ECO:0000256" key="3">
    <source>
        <dbReference type="ARBA" id="ARBA00022553"/>
    </source>
</evidence>
<evidence type="ECO:0000256" key="1">
    <source>
        <dbReference type="ARBA" id="ARBA00004167"/>
    </source>
</evidence>
<feature type="region of interest" description="Disordered" evidence="16">
    <location>
        <begin position="261"/>
        <end position="294"/>
    </location>
</feature>
<evidence type="ECO:0000256" key="15">
    <source>
        <dbReference type="PROSITE-ProRule" id="PRU10141"/>
    </source>
</evidence>
<keyword evidence="13 21" id="KW-0675">Receptor</keyword>
<evidence type="ECO:0000256" key="13">
    <source>
        <dbReference type="ARBA" id="ARBA00023170"/>
    </source>
</evidence>
<comment type="caution">
    <text evidence="21">The sequence shown here is derived from an EMBL/GenBank/DDBJ whole genome shotgun (WGS) entry which is preliminary data.</text>
</comment>
<name>A0A5N5FDY2_9ROSA</name>
<dbReference type="GO" id="GO:0004674">
    <property type="term" value="F:protein serine/threonine kinase activity"/>
    <property type="evidence" value="ECO:0007669"/>
    <property type="project" value="UniProtKB-KW"/>
</dbReference>
<keyword evidence="12 17" id="KW-0472">Membrane</keyword>
<dbReference type="FunFam" id="1.10.510.10:FF:000343">
    <property type="entry name" value="Cysteine-rich receptor-like protein kinase 28"/>
    <property type="match status" value="1"/>
</dbReference>
<organism evidence="21 22">
    <name type="scientific">Pyrus ussuriensis x Pyrus communis</name>
    <dbReference type="NCBI Taxonomy" id="2448454"/>
    <lineage>
        <taxon>Eukaryota</taxon>
        <taxon>Viridiplantae</taxon>
        <taxon>Streptophyta</taxon>
        <taxon>Embryophyta</taxon>
        <taxon>Tracheophyta</taxon>
        <taxon>Spermatophyta</taxon>
        <taxon>Magnoliopsida</taxon>
        <taxon>eudicotyledons</taxon>
        <taxon>Gunneridae</taxon>
        <taxon>Pentapetalae</taxon>
        <taxon>rosids</taxon>
        <taxon>fabids</taxon>
        <taxon>Rosales</taxon>
        <taxon>Rosaceae</taxon>
        <taxon>Amygdaloideae</taxon>
        <taxon>Maleae</taxon>
        <taxon>Pyrus</taxon>
    </lineage>
</organism>
<dbReference type="SMART" id="SM00220">
    <property type="entry name" value="S_TKc"/>
    <property type="match status" value="1"/>
</dbReference>
<evidence type="ECO:0000256" key="18">
    <source>
        <dbReference type="SAM" id="SignalP"/>
    </source>
</evidence>
<dbReference type="PROSITE" id="PS00107">
    <property type="entry name" value="PROTEIN_KINASE_ATP"/>
    <property type="match status" value="1"/>
</dbReference>
<keyword evidence="14" id="KW-0325">Glycoprotein</keyword>
<dbReference type="OrthoDB" id="4062651at2759"/>
<feature type="chain" id="PRO_5024374232" evidence="18">
    <location>
        <begin position="27"/>
        <end position="699"/>
    </location>
</feature>
<keyword evidence="22" id="KW-1185">Reference proteome</keyword>
<keyword evidence="6 18" id="KW-0732">Signal</keyword>
<dbReference type="Proteomes" id="UP000327157">
    <property type="component" value="Chromosome 10"/>
</dbReference>
<dbReference type="Pfam" id="PF01657">
    <property type="entry name" value="Stress-antifung"/>
    <property type="match status" value="2"/>
</dbReference>
<accession>A0A5N5FDY2</accession>
<keyword evidence="10 15" id="KW-0067">ATP-binding</keyword>
<keyword evidence="8 15" id="KW-0547">Nucleotide-binding</keyword>
<dbReference type="InterPro" id="IPR038408">
    <property type="entry name" value="GNK2_sf"/>
</dbReference>
<dbReference type="CDD" id="cd23509">
    <property type="entry name" value="Gnk2-like"/>
    <property type="match status" value="2"/>
</dbReference>
<dbReference type="FunFam" id="3.30.200.20:FF:000142">
    <property type="entry name" value="Cysteine-rich receptor-like protein kinase 10"/>
    <property type="match status" value="1"/>
</dbReference>
<evidence type="ECO:0000256" key="11">
    <source>
        <dbReference type="ARBA" id="ARBA00022989"/>
    </source>
</evidence>
<dbReference type="CDD" id="cd14066">
    <property type="entry name" value="STKc_IRAK"/>
    <property type="match status" value="1"/>
</dbReference>
<dbReference type="FunFam" id="3.30.430.20:FF:000003">
    <property type="entry name" value="Cysteine-rich RLK (RECEPTOR-like protein kinase) 10"/>
    <property type="match status" value="1"/>
</dbReference>
<feature type="compositionally biased region" description="Low complexity" evidence="16">
    <location>
        <begin position="275"/>
        <end position="291"/>
    </location>
</feature>
<dbReference type="FunFam" id="3.30.430.20:FF:000002">
    <property type="entry name" value="Cysteine-rich receptor-like protein kinase 10"/>
    <property type="match status" value="1"/>
</dbReference>
<reference evidence="21 22" key="1">
    <citation type="submission" date="2019-09" db="EMBL/GenBank/DDBJ databases">
        <authorList>
            <person name="Ou C."/>
        </authorList>
    </citation>
    <scope>NUCLEOTIDE SEQUENCE [LARGE SCALE GENOMIC DNA]</scope>
    <source>
        <strain evidence="21">S2</strain>
        <tissue evidence="21">Leaf</tissue>
    </source>
</reference>
<dbReference type="Gene3D" id="3.30.200.20">
    <property type="entry name" value="Phosphorylase Kinase, domain 1"/>
    <property type="match status" value="1"/>
</dbReference>
<gene>
    <name evidence="21" type="ORF">D8674_002068</name>
</gene>
<feature type="binding site" evidence="15">
    <location>
        <position position="393"/>
    </location>
    <ligand>
        <name>ATP</name>
        <dbReference type="ChEBI" id="CHEBI:30616"/>
    </ligand>
</feature>
<reference evidence="21 22" key="3">
    <citation type="submission" date="2019-11" db="EMBL/GenBank/DDBJ databases">
        <title>A de novo genome assembly of a pear dwarfing rootstock.</title>
        <authorList>
            <person name="Wang F."/>
            <person name="Wang J."/>
            <person name="Li S."/>
            <person name="Zhang Y."/>
            <person name="Fang M."/>
            <person name="Ma L."/>
            <person name="Zhao Y."/>
            <person name="Jiang S."/>
        </authorList>
    </citation>
    <scope>NUCLEOTIDE SEQUENCE [LARGE SCALE GENOMIC DNA]</scope>
    <source>
        <strain evidence="21">S2</strain>
        <tissue evidence="21">Leaf</tissue>
    </source>
</reference>
<keyword evidence="9 21" id="KW-0418">Kinase</keyword>
<dbReference type="AlphaFoldDB" id="A0A5N5FDY2"/>
<dbReference type="EMBL" id="SMOL01000695">
    <property type="protein sequence ID" value="KAB2601063.1"/>
    <property type="molecule type" value="Genomic_DNA"/>
</dbReference>
<dbReference type="PROSITE" id="PS51473">
    <property type="entry name" value="GNK2"/>
    <property type="match status" value="2"/>
</dbReference>
<dbReference type="PROSITE" id="PS00108">
    <property type="entry name" value="PROTEIN_KINASE_ST"/>
    <property type="match status" value="1"/>
</dbReference>
<proteinExistence type="predicted"/>
<feature type="signal peptide" evidence="18">
    <location>
        <begin position="1"/>
        <end position="26"/>
    </location>
</feature>
<evidence type="ECO:0000313" key="21">
    <source>
        <dbReference type="EMBL" id="KAB2601063.1"/>
    </source>
</evidence>
<feature type="domain" description="Gnk2-homologous" evidence="20">
    <location>
        <begin position="143"/>
        <end position="252"/>
    </location>
</feature>
<dbReference type="GO" id="GO:0005524">
    <property type="term" value="F:ATP binding"/>
    <property type="evidence" value="ECO:0007669"/>
    <property type="project" value="UniProtKB-UniRule"/>
</dbReference>
<dbReference type="Pfam" id="PF07714">
    <property type="entry name" value="PK_Tyr_Ser-Thr"/>
    <property type="match status" value="1"/>
</dbReference>
<sequence length="699" mass="77790">MPAMVSSRFLYCLYPILFLMINQALGQVPDFLHHFCVNENGNYATNSTYQTNLNRLLSSLPSEKNGDGYGFYNASYGENSSNEQIYAIGLCRGDVMAEDCRTCLNNSRYALPQRCPNQKEAIGWHDECMLRYSNRSFYGVMEASPSFYVQNPNNISSSGLDGFNQELRKVADRIRNEAAAGGSLRKFAYGNASVPTSQTVYALAQCTPDISKQACSDCLGGAFVDIHKCCEGTEGGRVFSPSCNFRFEVFSFIDPTTFTPLTSPPGPPPVPLSMPPSVSSLPPSNNTTNTSQGSKSNKSRIVIIIFVPIIASLLLAMLMCFCLRVRKARKKIQSSLVPGEDADEMGRVESLQFNFDTIRVATDDFSEANKLGQGGFGSVYKGRLLNGEEIAVKRLSVNSGQGDLEFKNEVLLVAKLQHRNLVRLLGFCLEGIERLLIYEFVPNASLDHIIFDPIKRTQLDWNRRYRIIIGISRGLIYLHEDSRLRIIHRDLKASNILIDEEMNPKISDFGMAKLFVLDQTQGNTSRIVGTYGYMAPEYALYGHFSVKSDVYSFGVLVLEIVSGQKNNCFRHGQNVEDLLSYAWICWRQGTASNLIDPTLTNGSRNEIMKCIHIGLLCVQENIADRPTMNAIVLMLNSYSVTLPVPSQPAFFRDSNVGSDMSLGWRNSSEVMTTGSDRSKSSSVKAPEKEVSMITEVYPR</sequence>
<keyword evidence="11 17" id="KW-1133">Transmembrane helix</keyword>
<feature type="transmembrane region" description="Helical" evidence="17">
    <location>
        <begin position="301"/>
        <end position="323"/>
    </location>
</feature>
<evidence type="ECO:0000313" key="22">
    <source>
        <dbReference type="Proteomes" id="UP000327157"/>
    </source>
</evidence>
<comment type="subcellular location">
    <subcellularLocation>
        <location evidence="1">Membrane</location>
        <topology evidence="1">Single-pass membrane protein</topology>
    </subcellularLocation>
</comment>
<evidence type="ECO:0000256" key="9">
    <source>
        <dbReference type="ARBA" id="ARBA00022777"/>
    </source>
</evidence>
<dbReference type="SUPFAM" id="SSF56112">
    <property type="entry name" value="Protein kinase-like (PK-like)"/>
    <property type="match status" value="1"/>
</dbReference>
<evidence type="ECO:0000256" key="4">
    <source>
        <dbReference type="ARBA" id="ARBA00022679"/>
    </source>
</evidence>
<evidence type="ECO:0000256" key="12">
    <source>
        <dbReference type="ARBA" id="ARBA00023136"/>
    </source>
</evidence>
<keyword evidence="7" id="KW-0677">Repeat</keyword>
<evidence type="ECO:0000259" key="19">
    <source>
        <dbReference type="PROSITE" id="PS50011"/>
    </source>
</evidence>